<dbReference type="EMBL" id="GBRH01234733">
    <property type="protein sequence ID" value="JAD63162.1"/>
    <property type="molecule type" value="Transcribed_RNA"/>
</dbReference>
<dbReference type="InterPro" id="IPR032675">
    <property type="entry name" value="LRR_dom_sf"/>
</dbReference>
<accession>A0A0A9BV86</accession>
<name>A0A0A9BV86_ARUDO</name>
<dbReference type="SUPFAM" id="SSF52047">
    <property type="entry name" value="RNI-like"/>
    <property type="match status" value="1"/>
</dbReference>
<protein>
    <submittedName>
        <fullName evidence="1">Uncharacterized protein</fullName>
    </submittedName>
</protein>
<proteinExistence type="predicted"/>
<reference evidence="1" key="2">
    <citation type="journal article" date="2015" name="Data Brief">
        <title>Shoot transcriptome of the giant reed, Arundo donax.</title>
        <authorList>
            <person name="Barrero R.A."/>
            <person name="Guerrero F.D."/>
            <person name="Moolhuijzen P."/>
            <person name="Goolsby J.A."/>
            <person name="Tidwell J."/>
            <person name="Bellgard S.E."/>
            <person name="Bellgard M.I."/>
        </authorList>
    </citation>
    <scope>NUCLEOTIDE SEQUENCE</scope>
    <source>
        <tissue evidence="1">Shoot tissue taken approximately 20 cm above the soil surface</tissue>
    </source>
</reference>
<sequence length="109" mass="12837">MPNLIFLSIRRGCWAENIILHAGWFPQLKTLYLGKMKRLERLFIEEGSLVGLEVLLLMSLTSLKEVPKELELIASLKKLNVSMQPPEFKAEWERENWRTKLHHVQDLRV</sequence>
<evidence type="ECO:0000313" key="1">
    <source>
        <dbReference type="EMBL" id="JAD63162.1"/>
    </source>
</evidence>
<reference evidence="1" key="1">
    <citation type="submission" date="2014-09" db="EMBL/GenBank/DDBJ databases">
        <authorList>
            <person name="Magalhaes I.L.F."/>
            <person name="Oliveira U."/>
            <person name="Santos F.R."/>
            <person name="Vidigal T.H.D.A."/>
            <person name="Brescovit A.D."/>
            <person name="Santos A.J."/>
        </authorList>
    </citation>
    <scope>NUCLEOTIDE SEQUENCE</scope>
    <source>
        <tissue evidence="1">Shoot tissue taken approximately 20 cm above the soil surface</tissue>
    </source>
</reference>
<dbReference type="Gene3D" id="3.80.10.10">
    <property type="entry name" value="Ribonuclease Inhibitor"/>
    <property type="match status" value="1"/>
</dbReference>
<organism evidence="1">
    <name type="scientific">Arundo donax</name>
    <name type="common">Giant reed</name>
    <name type="synonym">Donax arundinaceus</name>
    <dbReference type="NCBI Taxonomy" id="35708"/>
    <lineage>
        <taxon>Eukaryota</taxon>
        <taxon>Viridiplantae</taxon>
        <taxon>Streptophyta</taxon>
        <taxon>Embryophyta</taxon>
        <taxon>Tracheophyta</taxon>
        <taxon>Spermatophyta</taxon>
        <taxon>Magnoliopsida</taxon>
        <taxon>Liliopsida</taxon>
        <taxon>Poales</taxon>
        <taxon>Poaceae</taxon>
        <taxon>PACMAD clade</taxon>
        <taxon>Arundinoideae</taxon>
        <taxon>Arundineae</taxon>
        <taxon>Arundo</taxon>
    </lineage>
</organism>
<dbReference type="AlphaFoldDB" id="A0A0A9BV86"/>